<dbReference type="Proteomes" id="UP000799118">
    <property type="component" value="Unassembled WGS sequence"/>
</dbReference>
<dbReference type="Gene3D" id="1.10.630.10">
    <property type="entry name" value="Cytochrome P450"/>
    <property type="match status" value="1"/>
</dbReference>
<dbReference type="InterPro" id="IPR036396">
    <property type="entry name" value="Cyt_P450_sf"/>
</dbReference>
<dbReference type="EMBL" id="ML771671">
    <property type="protein sequence ID" value="KAE9382368.1"/>
    <property type="molecule type" value="Genomic_DNA"/>
</dbReference>
<gene>
    <name evidence="1" type="ORF">BT96DRAFT_1010770</name>
</gene>
<accession>A0A6A4GA74</accession>
<reference evidence="1" key="1">
    <citation type="journal article" date="2019" name="Environ. Microbiol.">
        <title>Fungal ecological strategies reflected in gene transcription - a case study of two litter decomposers.</title>
        <authorList>
            <person name="Barbi F."/>
            <person name="Kohler A."/>
            <person name="Barry K."/>
            <person name="Baskaran P."/>
            <person name="Daum C."/>
            <person name="Fauchery L."/>
            <person name="Ihrmark K."/>
            <person name="Kuo A."/>
            <person name="LaButti K."/>
            <person name="Lipzen A."/>
            <person name="Morin E."/>
            <person name="Grigoriev I.V."/>
            <person name="Henrissat B."/>
            <person name="Lindahl B."/>
            <person name="Martin F."/>
        </authorList>
    </citation>
    <scope>NUCLEOTIDE SEQUENCE</scope>
    <source>
        <strain evidence="1">JB14</strain>
    </source>
</reference>
<organism evidence="1 2">
    <name type="scientific">Gymnopus androsaceus JB14</name>
    <dbReference type="NCBI Taxonomy" id="1447944"/>
    <lineage>
        <taxon>Eukaryota</taxon>
        <taxon>Fungi</taxon>
        <taxon>Dikarya</taxon>
        <taxon>Basidiomycota</taxon>
        <taxon>Agaricomycotina</taxon>
        <taxon>Agaricomycetes</taxon>
        <taxon>Agaricomycetidae</taxon>
        <taxon>Agaricales</taxon>
        <taxon>Marasmiineae</taxon>
        <taxon>Omphalotaceae</taxon>
        <taxon>Gymnopus</taxon>
    </lineage>
</organism>
<dbReference type="GO" id="GO:0016705">
    <property type="term" value="F:oxidoreductase activity, acting on paired donors, with incorporation or reduction of molecular oxygen"/>
    <property type="evidence" value="ECO:0007669"/>
    <property type="project" value="InterPro"/>
</dbReference>
<dbReference type="GO" id="GO:0020037">
    <property type="term" value="F:heme binding"/>
    <property type="evidence" value="ECO:0007669"/>
    <property type="project" value="InterPro"/>
</dbReference>
<keyword evidence="2" id="KW-1185">Reference proteome</keyword>
<name>A0A6A4GA74_9AGAR</name>
<dbReference type="GO" id="GO:0004497">
    <property type="term" value="F:monooxygenase activity"/>
    <property type="evidence" value="ECO:0007669"/>
    <property type="project" value="InterPro"/>
</dbReference>
<evidence type="ECO:0008006" key="3">
    <source>
        <dbReference type="Google" id="ProtNLM"/>
    </source>
</evidence>
<dbReference type="GO" id="GO:0005506">
    <property type="term" value="F:iron ion binding"/>
    <property type="evidence" value="ECO:0007669"/>
    <property type="project" value="InterPro"/>
</dbReference>
<sequence length="68" mass="7900">MLCDLVGWSGDLLLMPYGNEWKSHRKLFQQEFHPSNSSLYLPHEKKALCAFLKSLLDAPEEWGEHAQQ</sequence>
<evidence type="ECO:0000313" key="1">
    <source>
        <dbReference type="EMBL" id="KAE9382368.1"/>
    </source>
</evidence>
<protein>
    <recommendedName>
        <fullName evidence="3">Cytochrome P450</fullName>
    </recommendedName>
</protein>
<evidence type="ECO:0000313" key="2">
    <source>
        <dbReference type="Proteomes" id="UP000799118"/>
    </source>
</evidence>
<proteinExistence type="predicted"/>
<dbReference type="AlphaFoldDB" id="A0A6A4GA74"/>
<dbReference type="SUPFAM" id="SSF48264">
    <property type="entry name" value="Cytochrome P450"/>
    <property type="match status" value="1"/>
</dbReference>
<dbReference type="OrthoDB" id="2789670at2759"/>